<feature type="region of interest" description="Disordered" evidence="3">
    <location>
        <begin position="1"/>
        <end position="30"/>
    </location>
</feature>
<sequence length="122" mass="13755">LAKSMPSGTRRPVSHLSTIRTTRSGTQHTRSLKNGIKCSMENSFHKMSTFRPKSEYSELEDTETQAPAILYGEPRKFWMAVESTGSLRPENIVLFGIAQLRKKLTDLHSHLAVEEAKVELIV</sequence>
<dbReference type="OrthoDB" id="270173at2759"/>
<dbReference type="InterPro" id="IPR011263">
    <property type="entry name" value="DNA-dir_RNA_pol_RpoA/D/Rpb3"/>
</dbReference>
<dbReference type="Gene3D" id="3.30.1360.10">
    <property type="entry name" value="RNA polymerase, RBP11-like subunit"/>
    <property type="match status" value="1"/>
</dbReference>
<dbReference type="GO" id="GO:0046983">
    <property type="term" value="F:protein dimerization activity"/>
    <property type="evidence" value="ECO:0007669"/>
    <property type="project" value="InterPro"/>
</dbReference>
<protein>
    <submittedName>
        <fullName evidence="5">DNA-directed RNA polymerase II subunit RPB3</fullName>
    </submittedName>
</protein>
<dbReference type="GO" id="GO:0006351">
    <property type="term" value="P:DNA-templated transcription"/>
    <property type="evidence" value="ECO:0007669"/>
    <property type="project" value="InterPro"/>
</dbReference>
<dbReference type="Proteomes" id="UP000054776">
    <property type="component" value="Unassembled WGS sequence"/>
</dbReference>
<evidence type="ECO:0000256" key="1">
    <source>
        <dbReference type="ARBA" id="ARBA00022478"/>
    </source>
</evidence>
<dbReference type="InterPro" id="IPR036603">
    <property type="entry name" value="RBP11-like"/>
</dbReference>
<evidence type="ECO:0000313" key="6">
    <source>
        <dbReference type="Proteomes" id="UP000054776"/>
    </source>
</evidence>
<gene>
    <name evidence="5" type="primary">POLR2C</name>
    <name evidence="5" type="ORF">T01_13279</name>
</gene>
<comment type="caution">
    <text evidence="5">The sequence shown here is derived from an EMBL/GenBank/DDBJ whole genome shotgun (WGS) entry which is preliminary data.</text>
</comment>
<proteinExistence type="predicted"/>
<dbReference type="Pfam" id="PF01193">
    <property type="entry name" value="RNA_pol_L"/>
    <property type="match status" value="1"/>
</dbReference>
<dbReference type="GO" id="GO:0000428">
    <property type="term" value="C:DNA-directed RNA polymerase complex"/>
    <property type="evidence" value="ECO:0007669"/>
    <property type="project" value="UniProtKB-KW"/>
</dbReference>
<organism evidence="5 6">
    <name type="scientific">Trichinella spiralis</name>
    <name type="common">Trichina worm</name>
    <dbReference type="NCBI Taxonomy" id="6334"/>
    <lineage>
        <taxon>Eukaryota</taxon>
        <taxon>Metazoa</taxon>
        <taxon>Ecdysozoa</taxon>
        <taxon>Nematoda</taxon>
        <taxon>Enoplea</taxon>
        <taxon>Dorylaimia</taxon>
        <taxon>Trichinellida</taxon>
        <taxon>Trichinellidae</taxon>
        <taxon>Trichinella</taxon>
    </lineage>
</organism>
<evidence type="ECO:0000313" key="5">
    <source>
        <dbReference type="EMBL" id="KRY32393.1"/>
    </source>
</evidence>
<feature type="domain" description="DNA-directed RNA polymerase RpoA/D/Rpb3-type" evidence="4">
    <location>
        <begin position="60"/>
        <end position="104"/>
    </location>
</feature>
<accession>A0A0V1B600</accession>
<keyword evidence="2" id="KW-0804">Transcription</keyword>
<keyword evidence="6" id="KW-1185">Reference proteome</keyword>
<evidence type="ECO:0000256" key="2">
    <source>
        <dbReference type="ARBA" id="ARBA00023163"/>
    </source>
</evidence>
<reference evidence="5 6" key="1">
    <citation type="submission" date="2015-01" db="EMBL/GenBank/DDBJ databases">
        <title>Evolution of Trichinella species and genotypes.</title>
        <authorList>
            <person name="Korhonen P.K."/>
            <person name="Edoardo P."/>
            <person name="Giuseppe L.R."/>
            <person name="Gasser R.B."/>
        </authorList>
    </citation>
    <scope>NUCLEOTIDE SEQUENCE [LARGE SCALE GENOMIC DNA]</scope>
    <source>
        <strain evidence="5">ISS3</strain>
    </source>
</reference>
<feature type="compositionally biased region" description="Polar residues" evidence="3">
    <location>
        <begin position="15"/>
        <end position="29"/>
    </location>
</feature>
<dbReference type="SUPFAM" id="SSF55257">
    <property type="entry name" value="RBP11-like subunits of RNA polymerase"/>
    <property type="match status" value="1"/>
</dbReference>
<evidence type="ECO:0000256" key="3">
    <source>
        <dbReference type="SAM" id="MobiDB-lite"/>
    </source>
</evidence>
<evidence type="ECO:0000259" key="4">
    <source>
        <dbReference type="Pfam" id="PF01193"/>
    </source>
</evidence>
<dbReference type="EMBL" id="JYDH01000099">
    <property type="protein sequence ID" value="KRY32393.1"/>
    <property type="molecule type" value="Genomic_DNA"/>
</dbReference>
<feature type="non-terminal residue" evidence="5">
    <location>
        <position position="1"/>
    </location>
</feature>
<keyword evidence="1 5" id="KW-0240">DNA-directed RNA polymerase</keyword>
<dbReference type="AlphaFoldDB" id="A0A0V1B600"/>
<name>A0A0V1B600_TRISP</name>